<dbReference type="GO" id="GO:0005096">
    <property type="term" value="F:GTPase activator activity"/>
    <property type="evidence" value="ECO:0007669"/>
    <property type="project" value="InterPro"/>
</dbReference>
<keyword evidence="3" id="KW-0342">GTP-binding</keyword>
<dbReference type="GO" id="GO:0006892">
    <property type="term" value="P:post-Golgi vesicle-mediated transport"/>
    <property type="evidence" value="ECO:0007669"/>
    <property type="project" value="TreeGrafter"/>
</dbReference>
<dbReference type="InterPro" id="IPR006599">
    <property type="entry name" value="CARP_motif"/>
</dbReference>
<dbReference type="PIRSF" id="PIRSF037947">
    <property type="entry name" value="Protein_XRP2"/>
    <property type="match status" value="1"/>
</dbReference>
<accession>A0A7S0SLL9</accession>
<name>A0A7S0SLL9_9CHLO</name>
<keyword evidence="2 3" id="KW-0547">Nucleotide-binding</keyword>
<dbReference type="InterPro" id="IPR036223">
    <property type="entry name" value="CAP_C_sf"/>
</dbReference>
<gene>
    <name evidence="7" type="ORF">MANT1106_LOCUS12032</name>
</gene>
<comment type="similarity">
    <text evidence="1">Belongs to the TBCC family.</text>
</comment>
<dbReference type="GO" id="GO:0005525">
    <property type="term" value="F:GTP binding"/>
    <property type="evidence" value="ECO:0007669"/>
    <property type="project" value="UniProtKB-KW"/>
</dbReference>
<organism evidence="7">
    <name type="scientific">Mantoniella antarctica</name>
    <dbReference type="NCBI Taxonomy" id="81844"/>
    <lineage>
        <taxon>Eukaryota</taxon>
        <taxon>Viridiplantae</taxon>
        <taxon>Chlorophyta</taxon>
        <taxon>Mamiellophyceae</taxon>
        <taxon>Mamiellales</taxon>
        <taxon>Mamiellaceae</taxon>
        <taxon>Mantoniella</taxon>
    </lineage>
</organism>
<feature type="region of interest" description="Disordered" evidence="5">
    <location>
        <begin position="1"/>
        <end position="65"/>
    </location>
</feature>
<evidence type="ECO:0000256" key="3">
    <source>
        <dbReference type="PIRSR" id="PIRSR037947-1"/>
    </source>
</evidence>
<dbReference type="EMBL" id="HBFC01020039">
    <property type="protein sequence ID" value="CAD8709349.1"/>
    <property type="molecule type" value="Transcribed_RNA"/>
</dbReference>
<proteinExistence type="inferred from homology"/>
<dbReference type="PANTHER" id="PTHR15440">
    <property type="entry name" value="XRP2 PROTEIN"/>
    <property type="match status" value="1"/>
</dbReference>
<dbReference type="InterPro" id="IPR012945">
    <property type="entry name" value="Tubulin-bd_cofactor_C_dom"/>
</dbReference>
<evidence type="ECO:0000259" key="6">
    <source>
        <dbReference type="PROSITE" id="PS51329"/>
    </source>
</evidence>
<dbReference type="GO" id="GO:1990075">
    <property type="term" value="C:periciliary membrane compartment"/>
    <property type="evidence" value="ECO:0007669"/>
    <property type="project" value="TreeGrafter"/>
</dbReference>
<feature type="binding site" evidence="3">
    <location>
        <begin position="131"/>
        <end position="132"/>
    </location>
    <ligand>
        <name>GTP</name>
        <dbReference type="ChEBI" id="CHEBI:37565"/>
    </ligand>
</feature>
<feature type="lipid moiety-binding region" description="N-myristoyl glycine" evidence="4">
    <location>
        <position position="2"/>
    </location>
</feature>
<sequence>MGCLFSKENRQKSRATLYEVQDSAPNTPVKPPAPGKTPSGSRSAATAPAAAKPAPAASKAAPLPKPKLDPRDFIFLKRKGEKLVKAPGTINGQQFVIDSCEDCEIYVMDMCDSLMIDDCTNCKIVVGPTTGSIFIRDCEDCQCVFMCRQFRSRDCKNLDTFLHVTTRPIIETSSNMRFGCWDFHYEGLAAQMAAAGISVYQNFWSNIYNFNPSDKSWSLLPADATCIAALGPLPDFPELEGVANLLAGGCSPPLCARTWGERDAPDASGEGCLIMISAADAHMAKELLQMAETAKVLLVRTNICQLSEAWLKPFLEEGGVEGGDMVKALATGKCVGLEFGGAGCAEALRGVASSGGFALLDRPDHYAEWRYMGVEG</sequence>
<dbReference type="Pfam" id="PF07986">
    <property type="entry name" value="TBCC"/>
    <property type="match status" value="1"/>
</dbReference>
<dbReference type="InterPro" id="IPR039093">
    <property type="entry name" value="XRP2"/>
</dbReference>
<dbReference type="Gene3D" id="2.160.20.70">
    <property type="match status" value="1"/>
</dbReference>
<dbReference type="SUPFAM" id="SSF69340">
    <property type="entry name" value="C-terminal domain of adenylylcyclase associated protein"/>
    <property type="match status" value="1"/>
</dbReference>
<feature type="lipid moiety-binding region" description="S-palmitoyl cysteine" evidence="4">
    <location>
        <position position="3"/>
    </location>
</feature>
<dbReference type="InterPro" id="IPR016098">
    <property type="entry name" value="CAP/MinC_C"/>
</dbReference>
<dbReference type="GO" id="GO:0005929">
    <property type="term" value="C:cilium"/>
    <property type="evidence" value="ECO:0007669"/>
    <property type="project" value="TreeGrafter"/>
</dbReference>
<evidence type="ECO:0000256" key="2">
    <source>
        <dbReference type="ARBA" id="ARBA00022741"/>
    </source>
</evidence>
<evidence type="ECO:0000256" key="1">
    <source>
        <dbReference type="ARBA" id="ARBA00008848"/>
    </source>
</evidence>
<evidence type="ECO:0000256" key="4">
    <source>
        <dbReference type="PIRSR" id="PIRSR037947-2"/>
    </source>
</evidence>
<protein>
    <recommendedName>
        <fullName evidence="6">C-CAP/cofactor C-like domain-containing protein</fullName>
    </recommendedName>
</protein>
<feature type="compositionally biased region" description="Low complexity" evidence="5">
    <location>
        <begin position="38"/>
        <end position="62"/>
    </location>
</feature>
<reference evidence="7" key="1">
    <citation type="submission" date="2021-01" db="EMBL/GenBank/DDBJ databases">
        <authorList>
            <person name="Corre E."/>
            <person name="Pelletier E."/>
            <person name="Niang G."/>
            <person name="Scheremetjew M."/>
            <person name="Finn R."/>
            <person name="Kale V."/>
            <person name="Holt S."/>
            <person name="Cochrane G."/>
            <person name="Meng A."/>
            <person name="Brown T."/>
            <person name="Cohen L."/>
        </authorList>
    </citation>
    <scope>NUCLEOTIDE SEQUENCE</scope>
    <source>
        <strain evidence="7">SL-175</strain>
    </source>
</reference>
<dbReference type="PROSITE" id="PS51329">
    <property type="entry name" value="C_CAP_COFACTOR_C"/>
    <property type="match status" value="1"/>
</dbReference>
<dbReference type="SMART" id="SM00673">
    <property type="entry name" value="CARP"/>
    <property type="match status" value="2"/>
</dbReference>
<feature type="domain" description="C-CAP/cofactor C-like" evidence="6">
    <location>
        <begin position="62"/>
        <end position="212"/>
    </location>
</feature>
<dbReference type="AlphaFoldDB" id="A0A7S0SLL9"/>
<dbReference type="PANTHER" id="PTHR15440:SF0">
    <property type="entry name" value="PROTEIN XRP2"/>
    <property type="match status" value="1"/>
</dbReference>
<evidence type="ECO:0000256" key="5">
    <source>
        <dbReference type="SAM" id="MobiDB-lite"/>
    </source>
</evidence>
<evidence type="ECO:0000313" key="7">
    <source>
        <dbReference type="EMBL" id="CAD8709349.1"/>
    </source>
</evidence>
<dbReference type="InterPro" id="IPR017901">
    <property type="entry name" value="C-CAP_CF_C-like"/>
</dbReference>